<dbReference type="Gene3D" id="6.10.140.2220">
    <property type="match status" value="1"/>
</dbReference>
<evidence type="ECO:0000256" key="4">
    <source>
        <dbReference type="PROSITE-ProRule" id="PRU00134"/>
    </source>
</evidence>
<organism evidence="6 7">
    <name type="scientific">Porphyra umbilicalis</name>
    <name type="common">Purple laver</name>
    <name type="synonym">Red alga</name>
    <dbReference type="NCBI Taxonomy" id="2786"/>
    <lineage>
        <taxon>Eukaryota</taxon>
        <taxon>Rhodophyta</taxon>
        <taxon>Bangiophyceae</taxon>
        <taxon>Bangiales</taxon>
        <taxon>Bangiaceae</taxon>
        <taxon>Porphyra</taxon>
    </lineage>
</organism>
<sequence length="643" mass="66797">MASTEPPLLQAYWQVVDGDGLFPDAQAVVSFMSPDTSHALLSDPSAAKAMISSLNRIVRALVDQFAVKGSLSMAGFSSASMRSRSLDVATKACHCGDDALLGAFMTALPTLYKPGCLLKDVRSVLGAVWVLLLDELIYRTAERQITDPPTMARQSRHCGPPEDDGLGRARVGRLAINPLLLRLSVEWMSVTVERRIGRMMGCDGPGQSLAVFAITCPRALLSAVPDVVDTVLVHMAALMDALSPAAAELHLRVLLRTLEGVAVVDPGRLGRADGAARTLTRVHTFLTTGTGRVCPPGGGATDTVMHLLCVVGGTWTALAAAPTALTFLTELCAAGPPPTGCRSYVAPAASLALHVATHSLASSSRSVPAPLVAARPTWVALSRRRRGGGGDDVAAAVGSALVAVTAEPYRLAAQVMRPPTGVAPWSSAPFPPACLQRLTQPERCWACGNGHMAGAPRKPLSKCSACGVGTYCGATCAKASWRAGHKRACGAWAAYGAAQANAMVSLGALHGEGGVDAATESRISRTRAGVYAVQQEDLTASDAAGWAWPRARARQVEAAGLQLRDVVALVERPTGTIVVVPAASYAQWAGAVPAAVLHGAARAHGGRALRVIHRVHPPHVQVFGPRALGLEEGTSPPDGSTLA</sequence>
<evidence type="ECO:0000256" key="1">
    <source>
        <dbReference type="ARBA" id="ARBA00022723"/>
    </source>
</evidence>
<keyword evidence="1" id="KW-0479">Metal-binding</keyword>
<reference evidence="6 7" key="1">
    <citation type="submission" date="2017-03" db="EMBL/GenBank/DDBJ databases">
        <title>WGS assembly of Porphyra umbilicalis.</title>
        <authorList>
            <person name="Brawley S.H."/>
            <person name="Blouin N.A."/>
            <person name="Ficko-Blean E."/>
            <person name="Wheeler G.L."/>
            <person name="Lohr M."/>
            <person name="Goodson H.V."/>
            <person name="Jenkins J.W."/>
            <person name="Blaby-Haas C.E."/>
            <person name="Helliwell K.E."/>
            <person name="Chan C."/>
            <person name="Marriage T."/>
            <person name="Bhattacharya D."/>
            <person name="Klein A.S."/>
            <person name="Badis Y."/>
            <person name="Brodie J."/>
            <person name="Cao Y."/>
            <person name="Collen J."/>
            <person name="Dittami S.M."/>
            <person name="Gachon C.M."/>
            <person name="Green B.R."/>
            <person name="Karpowicz S."/>
            <person name="Kim J.W."/>
            <person name="Kudahl U."/>
            <person name="Lin S."/>
            <person name="Michel G."/>
            <person name="Mittag M."/>
            <person name="Olson B.J."/>
            <person name="Pangilinan J."/>
            <person name="Peng Y."/>
            <person name="Qiu H."/>
            <person name="Shu S."/>
            <person name="Singer J.T."/>
            <person name="Smith A.G."/>
            <person name="Sprecher B.N."/>
            <person name="Wagner V."/>
            <person name="Wang W."/>
            <person name="Wang Z.-Y."/>
            <person name="Yan J."/>
            <person name="Yarish C."/>
            <person name="Zoeuner-Riek S."/>
            <person name="Zhuang Y."/>
            <person name="Zou Y."/>
            <person name="Lindquist E.A."/>
            <person name="Grimwood J."/>
            <person name="Barry K."/>
            <person name="Rokhsar D.S."/>
            <person name="Schmutz J."/>
            <person name="Stiller J.W."/>
            <person name="Grossman A.R."/>
            <person name="Prochnik S.E."/>
        </authorList>
    </citation>
    <scope>NUCLEOTIDE SEQUENCE [LARGE SCALE GENOMIC DNA]</scope>
    <source>
        <strain evidence="6">4086291</strain>
    </source>
</reference>
<keyword evidence="3" id="KW-0862">Zinc</keyword>
<evidence type="ECO:0000313" key="6">
    <source>
        <dbReference type="EMBL" id="OSX80824.1"/>
    </source>
</evidence>
<dbReference type="Proteomes" id="UP000218209">
    <property type="component" value="Unassembled WGS sequence"/>
</dbReference>
<proteinExistence type="predicted"/>
<dbReference type="AlphaFoldDB" id="A0A1X6PIW5"/>
<dbReference type="GO" id="GO:0008270">
    <property type="term" value="F:zinc ion binding"/>
    <property type="evidence" value="ECO:0007669"/>
    <property type="project" value="UniProtKB-KW"/>
</dbReference>
<keyword evidence="7" id="KW-1185">Reference proteome</keyword>
<dbReference type="EMBL" id="KV918768">
    <property type="protein sequence ID" value="OSX80824.1"/>
    <property type="molecule type" value="Genomic_DNA"/>
</dbReference>
<dbReference type="InterPro" id="IPR002893">
    <property type="entry name" value="Znf_MYND"/>
</dbReference>
<dbReference type="Pfam" id="PF01753">
    <property type="entry name" value="zf-MYND"/>
    <property type="match status" value="1"/>
</dbReference>
<keyword evidence="2 4" id="KW-0863">Zinc-finger</keyword>
<evidence type="ECO:0000313" key="7">
    <source>
        <dbReference type="Proteomes" id="UP000218209"/>
    </source>
</evidence>
<evidence type="ECO:0000259" key="5">
    <source>
        <dbReference type="PROSITE" id="PS50865"/>
    </source>
</evidence>
<gene>
    <name evidence="6" type="ORF">BU14_0032s0081</name>
</gene>
<dbReference type="SUPFAM" id="SSF144232">
    <property type="entry name" value="HIT/MYND zinc finger-like"/>
    <property type="match status" value="1"/>
</dbReference>
<feature type="domain" description="MYND-type" evidence="5">
    <location>
        <begin position="444"/>
        <end position="489"/>
    </location>
</feature>
<evidence type="ECO:0000256" key="2">
    <source>
        <dbReference type="ARBA" id="ARBA00022771"/>
    </source>
</evidence>
<dbReference type="OrthoDB" id="9922773at2759"/>
<dbReference type="PROSITE" id="PS50865">
    <property type="entry name" value="ZF_MYND_2"/>
    <property type="match status" value="1"/>
</dbReference>
<evidence type="ECO:0000256" key="3">
    <source>
        <dbReference type="ARBA" id="ARBA00022833"/>
    </source>
</evidence>
<accession>A0A1X6PIW5</accession>
<protein>
    <recommendedName>
        <fullName evidence="5">MYND-type domain-containing protein</fullName>
    </recommendedName>
</protein>
<name>A0A1X6PIW5_PORUM</name>
<dbReference type="PROSITE" id="PS01360">
    <property type="entry name" value="ZF_MYND_1"/>
    <property type="match status" value="1"/>
</dbReference>